<organism evidence="1 2">
    <name type="scientific">Acetobacter persici</name>
    <dbReference type="NCBI Taxonomy" id="1076596"/>
    <lineage>
        <taxon>Bacteria</taxon>
        <taxon>Pseudomonadati</taxon>
        <taxon>Pseudomonadota</taxon>
        <taxon>Alphaproteobacteria</taxon>
        <taxon>Acetobacterales</taxon>
        <taxon>Acetobacteraceae</taxon>
        <taxon>Acetobacter</taxon>
    </lineage>
</organism>
<dbReference type="KEGG" id="aper:A0U91_10090"/>
<sequence length="71" mass="8893">MTKKNDIFHQRRLFSRHRLWNEMQPRLNDVVEYCKVEQYQKAKKRGEKHFSQMRRLWYNNGLLLLKTKKSI</sequence>
<protein>
    <submittedName>
        <fullName evidence="1">Uncharacterized protein</fullName>
    </submittedName>
</protein>
<evidence type="ECO:0000313" key="1">
    <source>
        <dbReference type="EMBL" id="AQT05177.1"/>
    </source>
</evidence>
<reference evidence="1 2" key="1">
    <citation type="submission" date="2016-03" db="EMBL/GenBank/DDBJ databases">
        <title>Acetic acid bacteria sequencing.</title>
        <authorList>
            <person name="Brandt J."/>
            <person name="Jakob F."/>
            <person name="Vogel R.F."/>
        </authorList>
    </citation>
    <scope>NUCLEOTIDE SEQUENCE [LARGE SCALE GENOMIC DNA]</scope>
    <source>
        <strain evidence="1 2">TMW2.1084</strain>
    </source>
</reference>
<name>A0A1U9LFL9_9PROT</name>
<dbReference type="AlphaFoldDB" id="A0A1U9LFL9"/>
<proteinExistence type="predicted"/>
<dbReference type="Proteomes" id="UP000189055">
    <property type="component" value="Chromosome"/>
</dbReference>
<evidence type="ECO:0000313" key="2">
    <source>
        <dbReference type="Proteomes" id="UP000189055"/>
    </source>
</evidence>
<gene>
    <name evidence="1" type="ORF">A0U91_10090</name>
</gene>
<accession>A0A1U9LFL9</accession>
<dbReference type="EMBL" id="CP014687">
    <property type="protein sequence ID" value="AQT05177.1"/>
    <property type="molecule type" value="Genomic_DNA"/>
</dbReference>